<feature type="region of interest" description="Disordered" evidence="1">
    <location>
        <begin position="144"/>
        <end position="186"/>
    </location>
</feature>
<protein>
    <submittedName>
        <fullName evidence="2">Uncharacterized protein</fullName>
    </submittedName>
</protein>
<evidence type="ECO:0000313" key="2">
    <source>
        <dbReference type="EMBL" id="GBG59142.1"/>
    </source>
</evidence>
<dbReference type="Proteomes" id="UP000265515">
    <property type="component" value="Unassembled WGS sequence"/>
</dbReference>
<dbReference type="Gramene" id="GBG59142">
    <property type="protein sequence ID" value="GBG59142"/>
    <property type="gene ID" value="CBR_g32159"/>
</dbReference>
<organism evidence="2 3">
    <name type="scientific">Chara braunii</name>
    <name type="common">Braun's stonewort</name>
    <dbReference type="NCBI Taxonomy" id="69332"/>
    <lineage>
        <taxon>Eukaryota</taxon>
        <taxon>Viridiplantae</taxon>
        <taxon>Streptophyta</taxon>
        <taxon>Charophyceae</taxon>
        <taxon>Charales</taxon>
        <taxon>Characeae</taxon>
        <taxon>Chara</taxon>
    </lineage>
</organism>
<dbReference type="EMBL" id="BFEA01000003">
    <property type="protein sequence ID" value="GBG59142.1"/>
    <property type="molecule type" value="Genomic_DNA"/>
</dbReference>
<evidence type="ECO:0000313" key="3">
    <source>
        <dbReference type="Proteomes" id="UP000265515"/>
    </source>
</evidence>
<reference evidence="2 3" key="1">
    <citation type="journal article" date="2018" name="Cell">
        <title>The Chara Genome: Secondary Complexity and Implications for Plant Terrestrialization.</title>
        <authorList>
            <person name="Nishiyama T."/>
            <person name="Sakayama H."/>
            <person name="Vries J.D."/>
            <person name="Buschmann H."/>
            <person name="Saint-Marcoux D."/>
            <person name="Ullrich K.K."/>
            <person name="Haas F.B."/>
            <person name="Vanderstraeten L."/>
            <person name="Becker D."/>
            <person name="Lang D."/>
            <person name="Vosolsobe S."/>
            <person name="Rombauts S."/>
            <person name="Wilhelmsson P.K.I."/>
            <person name="Janitza P."/>
            <person name="Kern R."/>
            <person name="Heyl A."/>
            <person name="Rumpler F."/>
            <person name="Villalobos L.I.A.C."/>
            <person name="Clay J.M."/>
            <person name="Skokan R."/>
            <person name="Toyoda A."/>
            <person name="Suzuki Y."/>
            <person name="Kagoshima H."/>
            <person name="Schijlen E."/>
            <person name="Tajeshwar N."/>
            <person name="Catarino B."/>
            <person name="Hetherington A.J."/>
            <person name="Saltykova A."/>
            <person name="Bonnot C."/>
            <person name="Breuninger H."/>
            <person name="Symeonidi A."/>
            <person name="Radhakrishnan G.V."/>
            <person name="Van Nieuwerburgh F."/>
            <person name="Deforce D."/>
            <person name="Chang C."/>
            <person name="Karol K.G."/>
            <person name="Hedrich R."/>
            <person name="Ulvskov P."/>
            <person name="Glockner G."/>
            <person name="Delwiche C.F."/>
            <person name="Petrasek J."/>
            <person name="Van de Peer Y."/>
            <person name="Friml J."/>
            <person name="Beilby M."/>
            <person name="Dolan L."/>
            <person name="Kohara Y."/>
            <person name="Sugano S."/>
            <person name="Fujiyama A."/>
            <person name="Delaux P.-M."/>
            <person name="Quint M."/>
            <person name="TheiBen G."/>
            <person name="Hagemann M."/>
            <person name="Harholt J."/>
            <person name="Dunand C."/>
            <person name="Zachgo S."/>
            <person name="Langdale J."/>
            <person name="Maumus F."/>
            <person name="Straeten D.V.D."/>
            <person name="Gould S.B."/>
            <person name="Rensing S.A."/>
        </authorList>
    </citation>
    <scope>NUCLEOTIDE SEQUENCE [LARGE SCALE GENOMIC DNA]</scope>
    <source>
        <strain evidence="2 3">S276</strain>
    </source>
</reference>
<name>A0A388JN58_CHABU</name>
<proteinExistence type="predicted"/>
<keyword evidence="3" id="KW-1185">Reference proteome</keyword>
<feature type="compositionally biased region" description="Basic and acidic residues" evidence="1">
    <location>
        <begin position="149"/>
        <end position="166"/>
    </location>
</feature>
<sequence>MSESCRQQMRGPTTENITNEVSRMCVGSDANADDTRRATGDESLDFHCVDEADDAEELEIRPLGVRGRGRGGCGHQQNRGSCGGRISKVPAGDKGGKHPTWNVEEMLKLARTKWDRQARFDGMPHNYGRMRKGEKMSQPLRSLRRGRRRLDLGETAEERREEGWHNEDDESSRMRKKKVRQGEELEAKSKLWTDGKTFRGSGPGRLIADAVHDCADYYCAIVNGDVGASSPRGLIMPPRDVPRLRIQDLVQRDATLGRARRTENVAMLVIHGWIFKSFSRSDGFAQTESYVSADYSTNLARAVWQSVEWSRVVSPSVVYHTRALRMDIPLSYAGAYIEDRPKHDDMAAHQECTVLCLASCFHDALQGGQWSDNGKMSKSRLSRFGDAFRLLLTACMWIMCMGGDDVRSHEEASYYSQLVAKPTQPRSWQQGRSPSACADIYSSPQMQF</sequence>
<accession>A0A388JN58</accession>
<evidence type="ECO:0000256" key="1">
    <source>
        <dbReference type="SAM" id="MobiDB-lite"/>
    </source>
</evidence>
<dbReference type="AlphaFoldDB" id="A0A388JN58"/>
<feature type="region of interest" description="Disordered" evidence="1">
    <location>
        <begin position="69"/>
        <end position="99"/>
    </location>
</feature>
<gene>
    <name evidence="2" type="ORF">CBR_g32159</name>
</gene>
<comment type="caution">
    <text evidence="2">The sequence shown here is derived from an EMBL/GenBank/DDBJ whole genome shotgun (WGS) entry which is preliminary data.</text>
</comment>